<dbReference type="EMBL" id="WNKT01000034">
    <property type="protein sequence ID" value="MTW22243.1"/>
    <property type="molecule type" value="Genomic_DNA"/>
</dbReference>
<dbReference type="Pfam" id="PF01850">
    <property type="entry name" value="PIN"/>
    <property type="match status" value="1"/>
</dbReference>
<dbReference type="InterPro" id="IPR041705">
    <property type="entry name" value="PIN_Sll0205"/>
</dbReference>
<dbReference type="PANTHER" id="PTHR36173:SF2">
    <property type="entry name" value="RIBONUCLEASE VAPC16"/>
    <property type="match status" value="1"/>
</dbReference>
<reference evidence="2 3" key="1">
    <citation type="submission" date="2019-11" db="EMBL/GenBank/DDBJ databases">
        <title>Whole-genome sequence of the anaerobic purple sulfur bacterium Allochromatium palmeri DSM 15591.</title>
        <authorList>
            <person name="Kyndt J.A."/>
            <person name="Meyer T.E."/>
        </authorList>
    </citation>
    <scope>NUCLEOTIDE SEQUENCE [LARGE SCALE GENOMIC DNA]</scope>
    <source>
        <strain evidence="2 3">DSM 15591</strain>
    </source>
</reference>
<dbReference type="InterPro" id="IPR052919">
    <property type="entry name" value="TA_system_RNase"/>
</dbReference>
<name>A0A6N8EDC3_9GAMM</name>
<organism evidence="2 3">
    <name type="scientific">Allochromatium palmeri</name>
    <dbReference type="NCBI Taxonomy" id="231048"/>
    <lineage>
        <taxon>Bacteria</taxon>
        <taxon>Pseudomonadati</taxon>
        <taxon>Pseudomonadota</taxon>
        <taxon>Gammaproteobacteria</taxon>
        <taxon>Chromatiales</taxon>
        <taxon>Chromatiaceae</taxon>
        <taxon>Allochromatium</taxon>
    </lineage>
</organism>
<comment type="caution">
    <text evidence="2">The sequence shown here is derived from an EMBL/GenBank/DDBJ whole genome shotgun (WGS) entry which is preliminary data.</text>
</comment>
<dbReference type="CDD" id="cd09872">
    <property type="entry name" value="PIN_Sll0205-like"/>
    <property type="match status" value="1"/>
</dbReference>
<accession>A0A6N8EDC3</accession>
<protein>
    <submittedName>
        <fullName evidence="2">PIN domain-containing protein</fullName>
    </submittedName>
</protein>
<evidence type="ECO:0000313" key="3">
    <source>
        <dbReference type="Proteomes" id="UP000434044"/>
    </source>
</evidence>
<dbReference type="SUPFAM" id="SSF88723">
    <property type="entry name" value="PIN domain-like"/>
    <property type="match status" value="1"/>
</dbReference>
<feature type="domain" description="PIN" evidence="1">
    <location>
        <begin position="4"/>
        <end position="122"/>
    </location>
</feature>
<dbReference type="Proteomes" id="UP000434044">
    <property type="component" value="Unassembled WGS sequence"/>
</dbReference>
<dbReference type="AlphaFoldDB" id="A0A6N8EDC3"/>
<dbReference type="RefSeq" id="WP_155450809.1">
    <property type="nucleotide sequence ID" value="NZ_WNKT01000034.1"/>
</dbReference>
<dbReference type="Gene3D" id="3.40.50.1010">
    <property type="entry name" value="5'-nuclease"/>
    <property type="match status" value="1"/>
</dbReference>
<dbReference type="OrthoDB" id="9798990at2"/>
<dbReference type="InterPro" id="IPR029060">
    <property type="entry name" value="PIN-like_dom_sf"/>
</dbReference>
<dbReference type="InterPro" id="IPR002716">
    <property type="entry name" value="PIN_dom"/>
</dbReference>
<evidence type="ECO:0000259" key="1">
    <source>
        <dbReference type="Pfam" id="PF01850"/>
    </source>
</evidence>
<dbReference type="PANTHER" id="PTHR36173">
    <property type="entry name" value="RIBONUCLEASE VAPC16-RELATED"/>
    <property type="match status" value="1"/>
</dbReference>
<gene>
    <name evidence="2" type="ORF">GJ668_14265</name>
</gene>
<sequence>MRLLLDTHALLWWVDDNPQLSTQARNLIGDAENDCYVSLVSAWEMAIKCAIGKLKLAVSVQRYYQEHLPANDFQLLPIDLGHATLVETLPLHHRDPFDRLLIAQAWQEGLTLVSSDTAFDAYGVTRVW</sequence>
<evidence type="ECO:0000313" key="2">
    <source>
        <dbReference type="EMBL" id="MTW22243.1"/>
    </source>
</evidence>
<proteinExistence type="predicted"/>
<keyword evidence="3" id="KW-1185">Reference proteome</keyword>